<dbReference type="AlphaFoldDB" id="A0A0G1UAL3"/>
<evidence type="ECO:0000256" key="3">
    <source>
        <dbReference type="ARBA" id="ARBA00022598"/>
    </source>
</evidence>
<evidence type="ECO:0000256" key="6">
    <source>
        <dbReference type="ARBA" id="ARBA00022917"/>
    </source>
</evidence>
<evidence type="ECO:0000256" key="1">
    <source>
        <dbReference type="ARBA" id="ARBA00012831"/>
    </source>
</evidence>
<dbReference type="InterPro" id="IPR036621">
    <property type="entry name" value="Anticodon-bd_dom_sf"/>
</dbReference>
<evidence type="ECO:0000256" key="2">
    <source>
        <dbReference type="ARBA" id="ARBA00019110"/>
    </source>
</evidence>
<evidence type="ECO:0000256" key="5">
    <source>
        <dbReference type="ARBA" id="ARBA00022840"/>
    </source>
</evidence>
<dbReference type="InterPro" id="IPR045864">
    <property type="entry name" value="aa-tRNA-synth_II/BPL/LPL"/>
</dbReference>
<evidence type="ECO:0000256" key="4">
    <source>
        <dbReference type="ARBA" id="ARBA00022741"/>
    </source>
</evidence>
<name>A0A0G1UAL3_9BACT</name>
<evidence type="ECO:0000313" key="11">
    <source>
        <dbReference type="EMBL" id="KKU91164.1"/>
    </source>
</evidence>
<dbReference type="PATRIC" id="fig|1618660.3.peg.508"/>
<evidence type="ECO:0000256" key="8">
    <source>
        <dbReference type="ARBA" id="ARBA00029731"/>
    </source>
</evidence>
<dbReference type="Pfam" id="PF00587">
    <property type="entry name" value="tRNA-synt_2b"/>
    <property type="match status" value="1"/>
</dbReference>
<dbReference type="CDD" id="cd00861">
    <property type="entry name" value="ProRS_anticodon_short"/>
    <property type="match status" value="1"/>
</dbReference>
<dbReference type="PROSITE" id="PS50862">
    <property type="entry name" value="AA_TRNA_LIGASE_II"/>
    <property type="match status" value="1"/>
</dbReference>
<comment type="catalytic activity">
    <reaction evidence="9">
        <text>tRNA(Pro) + L-proline + ATP = L-prolyl-tRNA(Pro) + AMP + diphosphate</text>
        <dbReference type="Rhea" id="RHEA:14305"/>
        <dbReference type="Rhea" id="RHEA-COMP:9700"/>
        <dbReference type="Rhea" id="RHEA-COMP:9702"/>
        <dbReference type="ChEBI" id="CHEBI:30616"/>
        <dbReference type="ChEBI" id="CHEBI:33019"/>
        <dbReference type="ChEBI" id="CHEBI:60039"/>
        <dbReference type="ChEBI" id="CHEBI:78442"/>
        <dbReference type="ChEBI" id="CHEBI:78532"/>
        <dbReference type="ChEBI" id="CHEBI:456215"/>
        <dbReference type="EC" id="6.1.1.15"/>
    </reaction>
</comment>
<dbReference type="GO" id="GO:0006433">
    <property type="term" value="P:prolyl-tRNA aminoacylation"/>
    <property type="evidence" value="ECO:0007669"/>
    <property type="project" value="InterPro"/>
</dbReference>
<dbReference type="InterPro" id="IPR004154">
    <property type="entry name" value="Anticodon-bd"/>
</dbReference>
<gene>
    <name evidence="11" type="ORF">UY23_C0003G0002</name>
</gene>
<keyword evidence="6" id="KW-0648">Protein biosynthesis</keyword>
<dbReference type="PANTHER" id="PTHR42753">
    <property type="entry name" value="MITOCHONDRIAL RIBOSOME PROTEIN L39/PROLYL-TRNA LIGASE FAMILY MEMBER"/>
    <property type="match status" value="1"/>
</dbReference>
<dbReference type="InterPro" id="IPR002316">
    <property type="entry name" value="Pro-tRNA-ligase_IIa"/>
</dbReference>
<dbReference type="Gene3D" id="3.40.50.800">
    <property type="entry name" value="Anticodon-binding domain"/>
    <property type="match status" value="1"/>
</dbReference>
<evidence type="ECO:0000256" key="9">
    <source>
        <dbReference type="ARBA" id="ARBA00047671"/>
    </source>
</evidence>
<evidence type="ECO:0000256" key="7">
    <source>
        <dbReference type="ARBA" id="ARBA00023146"/>
    </source>
</evidence>
<keyword evidence="5" id="KW-0067">ATP-binding</keyword>
<dbReference type="GO" id="GO:0005737">
    <property type="term" value="C:cytoplasm"/>
    <property type="evidence" value="ECO:0007669"/>
    <property type="project" value="InterPro"/>
</dbReference>
<evidence type="ECO:0000313" key="12">
    <source>
        <dbReference type="Proteomes" id="UP000034956"/>
    </source>
</evidence>
<keyword evidence="3" id="KW-0436">Ligase</keyword>
<dbReference type="PANTHER" id="PTHR42753:SF2">
    <property type="entry name" value="PROLINE--TRNA LIGASE"/>
    <property type="match status" value="1"/>
</dbReference>
<evidence type="ECO:0000259" key="10">
    <source>
        <dbReference type="PROSITE" id="PS50862"/>
    </source>
</evidence>
<dbReference type="EMBL" id="LCPF01000003">
    <property type="protein sequence ID" value="KKU91164.1"/>
    <property type="molecule type" value="Genomic_DNA"/>
</dbReference>
<dbReference type="PRINTS" id="PR01046">
    <property type="entry name" value="TRNASYNTHPRO"/>
</dbReference>
<keyword evidence="4" id="KW-0547">Nucleotide-binding</keyword>
<dbReference type="InterPro" id="IPR006195">
    <property type="entry name" value="aa-tRNA-synth_II"/>
</dbReference>
<dbReference type="GO" id="GO:0005524">
    <property type="term" value="F:ATP binding"/>
    <property type="evidence" value="ECO:0007669"/>
    <property type="project" value="UniProtKB-KW"/>
</dbReference>
<dbReference type="InterPro" id="IPR044140">
    <property type="entry name" value="ProRS_anticodon_short"/>
</dbReference>
<protein>
    <recommendedName>
        <fullName evidence="2">Proline--tRNA ligase</fullName>
        <ecNumber evidence="1">6.1.1.15</ecNumber>
    </recommendedName>
    <alternativeName>
        <fullName evidence="8">Prolyl-tRNA synthetase</fullName>
    </alternativeName>
</protein>
<dbReference type="Pfam" id="PF03129">
    <property type="entry name" value="HGTP_anticodon"/>
    <property type="match status" value="1"/>
</dbReference>
<dbReference type="InterPro" id="IPR002314">
    <property type="entry name" value="aa-tRNA-synt_IIb"/>
</dbReference>
<dbReference type="Proteomes" id="UP000034956">
    <property type="component" value="Unassembled WGS sequence"/>
</dbReference>
<accession>A0A0G1UAL3</accession>
<feature type="domain" description="Aminoacyl-transfer RNA synthetases class-II family profile" evidence="10">
    <location>
        <begin position="38"/>
        <end position="320"/>
    </location>
</feature>
<proteinExistence type="predicted"/>
<sequence>MRQSELFTKTQKKDPRDETSLNAKLLERGGFVYKNSAGIYSFLPLGWRVIQKLTQIIREEMNAIGGQELFMPALVEKRYLDASGRWDVEISFEVKGKKDRQPGFTLGWTHEEVLTEIVSKYVSSYEDLPFAAYQFQTKFRNEARSKSGLLRGREFIMKDLYSFHVSEGDLRRYYEKVAGAYHKIFQRCGVEAVYTEAAGGSFTISNTHEFQVLSPVGEDTIFVCDDCGYAVNQDISGSLKIKKGAVCAKCKKGKFREEKAIEVGNIFPLGTKYSKAFNLQFVNKDGKKEPVVMGSYGIGLGRLMGTIVEVYHDEKGIVWPEAAAPFKIHLLVLGEATPQLKKAGETVYNGLTAAGLEVLYDDRERVSPGQKLFDADLIGLPLRLVVSEKTLAADKIELKRRAEKESRLLKLEEFIKTIK</sequence>
<dbReference type="InterPro" id="IPR050062">
    <property type="entry name" value="Pro-tRNA_synthetase"/>
</dbReference>
<organism evidence="11 12">
    <name type="scientific">Candidatus Jorgensenbacteria bacterium GW2011_GWA1_48_11</name>
    <dbReference type="NCBI Taxonomy" id="1618660"/>
    <lineage>
        <taxon>Bacteria</taxon>
        <taxon>Candidatus Joergenseniibacteriota</taxon>
    </lineage>
</organism>
<comment type="caution">
    <text evidence="11">The sequence shown here is derived from an EMBL/GenBank/DDBJ whole genome shotgun (WGS) entry which is preliminary data.</text>
</comment>
<reference evidence="11 12" key="1">
    <citation type="journal article" date="2015" name="Nature">
        <title>rRNA introns, odd ribosomes, and small enigmatic genomes across a large radiation of phyla.</title>
        <authorList>
            <person name="Brown C.T."/>
            <person name="Hug L.A."/>
            <person name="Thomas B.C."/>
            <person name="Sharon I."/>
            <person name="Castelle C.J."/>
            <person name="Singh A."/>
            <person name="Wilkins M.J."/>
            <person name="Williams K.H."/>
            <person name="Banfield J.F."/>
        </authorList>
    </citation>
    <scope>NUCLEOTIDE SEQUENCE [LARGE SCALE GENOMIC DNA]</scope>
</reference>
<dbReference type="GO" id="GO:0004827">
    <property type="term" value="F:proline-tRNA ligase activity"/>
    <property type="evidence" value="ECO:0007669"/>
    <property type="project" value="UniProtKB-EC"/>
</dbReference>
<dbReference type="EC" id="6.1.1.15" evidence="1"/>
<dbReference type="SUPFAM" id="SSF55681">
    <property type="entry name" value="Class II aaRS and biotin synthetases"/>
    <property type="match status" value="1"/>
</dbReference>
<dbReference type="SUPFAM" id="SSF52954">
    <property type="entry name" value="Class II aaRS ABD-related"/>
    <property type="match status" value="1"/>
</dbReference>
<keyword evidence="7 11" id="KW-0030">Aminoacyl-tRNA synthetase</keyword>
<dbReference type="Gene3D" id="3.30.930.10">
    <property type="entry name" value="Bira Bifunctional Protein, Domain 2"/>
    <property type="match status" value="1"/>
</dbReference>